<keyword evidence="1" id="KW-1133">Transmembrane helix</keyword>
<evidence type="ECO:0000313" key="4">
    <source>
        <dbReference type="Proteomes" id="UP000478546"/>
    </source>
</evidence>
<dbReference type="Proteomes" id="UP000478546">
    <property type="component" value="Unassembled WGS sequence"/>
</dbReference>
<feature type="transmembrane region" description="Helical" evidence="1">
    <location>
        <begin position="12"/>
        <end position="29"/>
    </location>
</feature>
<name>A0A6B2HAQ5_9BACT</name>
<dbReference type="EMBL" id="JAAEAA010000014">
    <property type="protein sequence ID" value="NDK56574.1"/>
    <property type="molecule type" value="Genomic_DNA"/>
</dbReference>
<organism evidence="3 4">
    <name type="scientific">Pontibacter fetidus</name>
    <dbReference type="NCBI Taxonomy" id="2700082"/>
    <lineage>
        <taxon>Bacteria</taxon>
        <taxon>Pseudomonadati</taxon>
        <taxon>Bacteroidota</taxon>
        <taxon>Cytophagia</taxon>
        <taxon>Cytophagales</taxon>
        <taxon>Hymenobacteraceae</taxon>
        <taxon>Pontibacter</taxon>
    </lineage>
</organism>
<dbReference type="PANTHER" id="PTHR30336">
    <property type="entry name" value="INNER MEMBRANE PROTEIN, PROBABLE PERMEASE"/>
    <property type="match status" value="1"/>
</dbReference>
<dbReference type="Pfam" id="PF02698">
    <property type="entry name" value="DUF218"/>
    <property type="match status" value="1"/>
</dbReference>
<keyword evidence="1" id="KW-0472">Membrane</keyword>
<dbReference type="GO" id="GO:0043164">
    <property type="term" value="P:Gram-negative-bacterium-type cell wall biogenesis"/>
    <property type="evidence" value="ECO:0007669"/>
    <property type="project" value="TreeGrafter"/>
</dbReference>
<dbReference type="InterPro" id="IPR051599">
    <property type="entry name" value="Cell_Envelope_Assoc"/>
</dbReference>
<protein>
    <submittedName>
        <fullName evidence="3">YdcF family protein</fullName>
    </submittedName>
</protein>
<dbReference type="Gene3D" id="3.40.50.620">
    <property type="entry name" value="HUPs"/>
    <property type="match status" value="1"/>
</dbReference>
<dbReference type="GO" id="GO:0005886">
    <property type="term" value="C:plasma membrane"/>
    <property type="evidence" value="ECO:0007669"/>
    <property type="project" value="TreeGrafter"/>
</dbReference>
<comment type="caution">
    <text evidence="3">The sequence shown here is derived from an EMBL/GenBank/DDBJ whole genome shotgun (WGS) entry which is preliminary data.</text>
</comment>
<dbReference type="RefSeq" id="WP_162346631.1">
    <property type="nucleotide sequence ID" value="NZ_JAAEAA010000014.1"/>
</dbReference>
<keyword evidence="1" id="KW-0812">Transmembrane</keyword>
<dbReference type="CDD" id="cd06259">
    <property type="entry name" value="YdcF-like"/>
    <property type="match status" value="1"/>
</dbReference>
<proteinExistence type="predicted"/>
<dbReference type="InterPro" id="IPR014729">
    <property type="entry name" value="Rossmann-like_a/b/a_fold"/>
</dbReference>
<evidence type="ECO:0000256" key="1">
    <source>
        <dbReference type="SAM" id="Phobius"/>
    </source>
</evidence>
<gene>
    <name evidence="3" type="ORF">GWO68_11645</name>
</gene>
<feature type="domain" description="DUF218" evidence="2">
    <location>
        <begin position="100"/>
        <end position="244"/>
    </location>
</feature>
<dbReference type="GO" id="GO:0000270">
    <property type="term" value="P:peptidoglycan metabolic process"/>
    <property type="evidence" value="ECO:0007669"/>
    <property type="project" value="TreeGrafter"/>
</dbReference>
<sequence length="254" mass="28738">MFFLLSKLLYLFLMPLLWVLAFLLLALFLKNPKYKRGFLLASLAILVVFSNPFLENEAWRAWEVAATPVNEVKNYDVASILTGVTGYREDIADRIHTHKGADRFLHPLQLYRLGKIKQFLISGGDGRVTGTAVPEAEQIEKILLMAGVAEEDIVTEANSRNTHENAVNTARLLAQHPEWKKKLLVTSAFHMRRSAGCFAKAGVKTDVYSTDFYSAPRYFTPDETIIPNAGSFENWHLLIHEIAGYVVYKLMGYL</sequence>
<dbReference type="InterPro" id="IPR003848">
    <property type="entry name" value="DUF218"/>
</dbReference>
<accession>A0A6B2HAQ5</accession>
<keyword evidence="4" id="KW-1185">Reference proteome</keyword>
<evidence type="ECO:0000313" key="3">
    <source>
        <dbReference type="EMBL" id="NDK56574.1"/>
    </source>
</evidence>
<evidence type="ECO:0000259" key="2">
    <source>
        <dbReference type="Pfam" id="PF02698"/>
    </source>
</evidence>
<dbReference type="PANTHER" id="PTHR30336:SF4">
    <property type="entry name" value="ENVELOPE BIOGENESIS FACTOR ELYC"/>
    <property type="match status" value="1"/>
</dbReference>
<dbReference type="AlphaFoldDB" id="A0A6B2HAQ5"/>
<reference evidence="3 4" key="1">
    <citation type="submission" date="2020-01" db="EMBL/GenBank/DDBJ databases">
        <authorList>
            <person name="Kim M.K."/>
        </authorList>
    </citation>
    <scope>NUCLEOTIDE SEQUENCE [LARGE SCALE GENOMIC DNA]</scope>
    <source>
        <strain evidence="3 4">BT213</strain>
    </source>
</reference>